<gene>
    <name evidence="1" type="ORF">GOAMR_50_01160</name>
</gene>
<dbReference type="STRING" id="1075090.GOAMR_50_01160"/>
<evidence type="ECO:0000313" key="1">
    <source>
        <dbReference type="EMBL" id="GAB06344.1"/>
    </source>
</evidence>
<keyword evidence="2" id="KW-1185">Reference proteome</keyword>
<dbReference type="EMBL" id="BAED01000050">
    <property type="protein sequence ID" value="GAB06344.1"/>
    <property type="molecule type" value="Genomic_DNA"/>
</dbReference>
<protein>
    <submittedName>
        <fullName evidence="1">Uncharacterized protein</fullName>
    </submittedName>
</protein>
<comment type="caution">
    <text evidence="1">The sequence shown here is derived from an EMBL/GenBank/DDBJ whole genome shotgun (WGS) entry which is preliminary data.</text>
</comment>
<reference evidence="1 2" key="1">
    <citation type="submission" date="2011-11" db="EMBL/GenBank/DDBJ databases">
        <title>Whole genome shotgun sequence of Gordonia amarae NBRC 15530.</title>
        <authorList>
            <person name="Takarada H."/>
            <person name="Hosoyama A."/>
            <person name="Tsuchikane K."/>
            <person name="Katsumata H."/>
            <person name="Yamazaki S."/>
            <person name="Fujita N."/>
        </authorList>
    </citation>
    <scope>NUCLEOTIDE SEQUENCE [LARGE SCALE GENOMIC DNA]</scope>
    <source>
        <strain evidence="1 2">NBRC 15530</strain>
    </source>
</reference>
<evidence type="ECO:0000313" key="2">
    <source>
        <dbReference type="Proteomes" id="UP000006023"/>
    </source>
</evidence>
<name>G7GRW9_9ACTN</name>
<dbReference type="AlphaFoldDB" id="G7GRW9"/>
<dbReference type="Proteomes" id="UP000006023">
    <property type="component" value="Unassembled WGS sequence"/>
</dbReference>
<proteinExistence type="predicted"/>
<sequence length="89" mass="10022">MNDSGLMVNPETNKGMRSHADKAWDEVILLAQSRNSSLAIPVTNPFFDWHVSGRYGGEDSVGEDVEKRHFEGAREAIKALENAQLDWMF</sequence>
<organism evidence="1 2">
    <name type="scientific">Gordonia amarae NBRC 15530</name>
    <dbReference type="NCBI Taxonomy" id="1075090"/>
    <lineage>
        <taxon>Bacteria</taxon>
        <taxon>Bacillati</taxon>
        <taxon>Actinomycetota</taxon>
        <taxon>Actinomycetes</taxon>
        <taxon>Mycobacteriales</taxon>
        <taxon>Gordoniaceae</taxon>
        <taxon>Gordonia</taxon>
    </lineage>
</organism>
<accession>G7GRW9</accession>